<gene>
    <name evidence="1" type="ORF">BDV27DRAFT_125708</name>
</gene>
<proteinExistence type="predicted"/>
<dbReference type="Proteomes" id="UP000326268">
    <property type="component" value="Unassembled WGS sequence"/>
</dbReference>
<evidence type="ECO:0000313" key="2">
    <source>
        <dbReference type="Proteomes" id="UP000326268"/>
    </source>
</evidence>
<dbReference type="GeneID" id="43650840"/>
<protein>
    <recommendedName>
        <fullName evidence="3">F-box domain-containing protein</fullName>
    </recommendedName>
</protein>
<keyword evidence="2" id="KW-1185">Reference proteome</keyword>
<reference evidence="1 2" key="1">
    <citation type="submission" date="2019-04" db="EMBL/GenBank/DDBJ databases">
        <title>Friends and foes A comparative genomics studyof 23 Aspergillus species from section Flavi.</title>
        <authorList>
            <consortium name="DOE Joint Genome Institute"/>
            <person name="Kjaerbolling I."/>
            <person name="Vesth T."/>
            <person name="Frisvad J.C."/>
            <person name="Nybo J.L."/>
            <person name="Theobald S."/>
            <person name="Kildgaard S."/>
            <person name="Isbrandt T."/>
            <person name="Kuo A."/>
            <person name="Sato A."/>
            <person name="Lyhne E.K."/>
            <person name="Kogle M.E."/>
            <person name="Wiebenga A."/>
            <person name="Kun R.S."/>
            <person name="Lubbers R.J."/>
            <person name="Makela M.R."/>
            <person name="Barry K."/>
            <person name="Chovatia M."/>
            <person name="Clum A."/>
            <person name="Daum C."/>
            <person name="Haridas S."/>
            <person name="He G."/>
            <person name="LaButti K."/>
            <person name="Lipzen A."/>
            <person name="Mondo S."/>
            <person name="Riley R."/>
            <person name="Salamov A."/>
            <person name="Simmons B.A."/>
            <person name="Magnuson J.K."/>
            <person name="Henrissat B."/>
            <person name="Mortensen U.H."/>
            <person name="Larsen T.O."/>
            <person name="Devries R.P."/>
            <person name="Grigoriev I.V."/>
            <person name="Machida M."/>
            <person name="Baker S.E."/>
            <person name="Andersen M.R."/>
        </authorList>
    </citation>
    <scope>NUCLEOTIDE SEQUENCE [LARGE SCALE GENOMIC DNA]</scope>
    <source>
        <strain evidence="1 2">CBS 763.97</strain>
    </source>
</reference>
<dbReference type="SUPFAM" id="SSF52047">
    <property type="entry name" value="RNI-like"/>
    <property type="match status" value="1"/>
</dbReference>
<name>A0A5N7A8Z2_9EURO</name>
<evidence type="ECO:0008006" key="3">
    <source>
        <dbReference type="Google" id="ProtNLM"/>
    </source>
</evidence>
<sequence length="467" mass="53898">MMVQLQDLPIEVLSHCLSFIRWPYPARALAWNSLHINDPSDITYRTRRSLMNISLVSRIFRDLAQPLLFRDFEDNNEDDNLRRLIRFLKAVIVRPQLGKYVQVVALHPIDYELLDDLKEVLPSQDINFFTRAVQELELGDQEQAWLSVTNRDDASILLALLLTKTPNLRLLYFTGSAFSMKPLSPLFARDPSFLSNLEELCIQGYEDPDHDIADFHEFLARPRLKRFISDSGDLAYRSILTPSAPNTLTMERCYLRHCQLYSDNLKKLTQACKKLTHFMFIGWSRSLGTFLNPGRTPLFDEVDLFEALLPHQDTLTHLDIEFLDGRIPPQIRLYPKLPGGKLPSLRGFTVMIDLTVQFSLLKPRPEFPSTLKRLTITDCNASLWNMTYCIATDCKNGRYPELEKIQLLSENATQLIEPGRQNIPEDQVPDQYFRSLRNLFKGTNVDYQIISPMEPGMRVGDDLEEGD</sequence>
<dbReference type="OrthoDB" id="2520703at2759"/>
<dbReference type="EMBL" id="ML737618">
    <property type="protein sequence ID" value="KAE8366113.1"/>
    <property type="molecule type" value="Genomic_DNA"/>
</dbReference>
<evidence type="ECO:0000313" key="1">
    <source>
        <dbReference type="EMBL" id="KAE8366113.1"/>
    </source>
</evidence>
<dbReference type="RefSeq" id="XP_031929194.1">
    <property type="nucleotide sequence ID" value="XM_032066394.1"/>
</dbReference>
<dbReference type="AlphaFoldDB" id="A0A5N7A8Z2"/>
<organism evidence="1 2">
    <name type="scientific">Aspergillus caelatus</name>
    <dbReference type="NCBI Taxonomy" id="61420"/>
    <lineage>
        <taxon>Eukaryota</taxon>
        <taxon>Fungi</taxon>
        <taxon>Dikarya</taxon>
        <taxon>Ascomycota</taxon>
        <taxon>Pezizomycotina</taxon>
        <taxon>Eurotiomycetes</taxon>
        <taxon>Eurotiomycetidae</taxon>
        <taxon>Eurotiales</taxon>
        <taxon>Aspergillaceae</taxon>
        <taxon>Aspergillus</taxon>
        <taxon>Aspergillus subgen. Circumdati</taxon>
    </lineage>
</organism>
<accession>A0A5N7A8Z2</accession>